<accession>A0A2N8KXN8</accession>
<keyword evidence="2" id="KW-1185">Reference proteome</keyword>
<gene>
    <name evidence="1" type="ORF">C1O66_12295</name>
</gene>
<evidence type="ECO:0000313" key="2">
    <source>
        <dbReference type="Proteomes" id="UP000235916"/>
    </source>
</evidence>
<name>A0A2N8KXN8_9BURK</name>
<dbReference type="Proteomes" id="UP000235916">
    <property type="component" value="Unassembled WGS sequence"/>
</dbReference>
<proteinExistence type="predicted"/>
<protein>
    <recommendedName>
        <fullName evidence="3">Co-chaperone DjlA N-terminal domain-containing protein</fullName>
    </recommendedName>
</protein>
<evidence type="ECO:0008006" key="3">
    <source>
        <dbReference type="Google" id="ProtNLM"/>
    </source>
</evidence>
<dbReference type="Gene3D" id="1.10.3680.10">
    <property type="entry name" value="TerB-like"/>
    <property type="match status" value="1"/>
</dbReference>
<comment type="caution">
    <text evidence="1">The sequence shown here is derived from an EMBL/GenBank/DDBJ whole genome shotgun (WGS) entry which is preliminary data.</text>
</comment>
<dbReference type="SUPFAM" id="SSF158682">
    <property type="entry name" value="TerB-like"/>
    <property type="match status" value="1"/>
</dbReference>
<dbReference type="RefSeq" id="WP_102768144.1">
    <property type="nucleotide sequence ID" value="NZ_CP124551.1"/>
</dbReference>
<dbReference type="InterPro" id="IPR029024">
    <property type="entry name" value="TerB-like"/>
</dbReference>
<dbReference type="EMBL" id="POSP01000003">
    <property type="protein sequence ID" value="PND38225.1"/>
    <property type="molecule type" value="Genomic_DNA"/>
</dbReference>
<reference evidence="1 2" key="1">
    <citation type="submission" date="2018-01" db="EMBL/GenBank/DDBJ databases">
        <title>Draft genome sequence of Paucibacter aquatile CR182 isolated from freshwater of the Nakdong River.</title>
        <authorList>
            <person name="Choi A."/>
            <person name="Chung E.J."/>
        </authorList>
    </citation>
    <scope>NUCLEOTIDE SEQUENCE [LARGE SCALE GENOMIC DNA]</scope>
    <source>
        <strain evidence="1 2">CR182</strain>
    </source>
</reference>
<evidence type="ECO:0000313" key="1">
    <source>
        <dbReference type="EMBL" id="PND38225.1"/>
    </source>
</evidence>
<sequence length="140" mass="15427">MRSYPRNSPEAAARILSLAALSDGHLSRVEIDTIAGIGACEQLGLSRERLEEVLHGFCEDLLEAERMSWAEVCRLDAKTLEQLMAEVDDPALRRKLLDLCVAVVEADQLIADGEALVLLAAAEHWGLHEHPLPLEREAAH</sequence>
<organism evidence="1 2">
    <name type="scientific">Kinneretia aquatilis</name>
    <dbReference type="NCBI Taxonomy" id="2070761"/>
    <lineage>
        <taxon>Bacteria</taxon>
        <taxon>Pseudomonadati</taxon>
        <taxon>Pseudomonadota</taxon>
        <taxon>Betaproteobacteria</taxon>
        <taxon>Burkholderiales</taxon>
        <taxon>Sphaerotilaceae</taxon>
        <taxon>Roseateles</taxon>
    </lineage>
</organism>
<dbReference type="AlphaFoldDB" id="A0A2N8KXN8"/>